<evidence type="ECO:0000259" key="2">
    <source>
        <dbReference type="PROSITE" id="PS50042"/>
    </source>
</evidence>
<dbReference type="OrthoDB" id="166212at2759"/>
<proteinExistence type="predicted"/>
<dbReference type="Proteomes" id="UP000694866">
    <property type="component" value="Unplaced"/>
</dbReference>
<name>A0A9R1T1M3_9HYME</name>
<dbReference type="PANTHER" id="PTHR23011:SF41">
    <property type="entry name" value="CYCLIC NUCLEOTIDE-BINDING DOMAIN-CONTAINING PROTEIN"/>
    <property type="match status" value="1"/>
</dbReference>
<dbReference type="InterPro" id="IPR000595">
    <property type="entry name" value="cNMP-bd_dom"/>
</dbReference>
<evidence type="ECO:0000313" key="4">
    <source>
        <dbReference type="RefSeq" id="XP_011301105.1"/>
    </source>
</evidence>
<organism evidence="3 4">
    <name type="scientific">Fopius arisanus</name>
    <dbReference type="NCBI Taxonomy" id="64838"/>
    <lineage>
        <taxon>Eukaryota</taxon>
        <taxon>Metazoa</taxon>
        <taxon>Ecdysozoa</taxon>
        <taxon>Arthropoda</taxon>
        <taxon>Hexapoda</taxon>
        <taxon>Insecta</taxon>
        <taxon>Pterygota</taxon>
        <taxon>Neoptera</taxon>
        <taxon>Endopterygota</taxon>
        <taxon>Hymenoptera</taxon>
        <taxon>Apocrita</taxon>
        <taxon>Ichneumonoidea</taxon>
        <taxon>Braconidae</taxon>
        <taxon>Opiinae</taxon>
        <taxon>Fopius</taxon>
    </lineage>
</organism>
<dbReference type="Pfam" id="PF00027">
    <property type="entry name" value="cNMP_binding"/>
    <property type="match status" value="1"/>
</dbReference>
<dbReference type="RefSeq" id="XP_011301105.1">
    <property type="nucleotide sequence ID" value="XM_011302803.1"/>
</dbReference>
<feature type="region of interest" description="Disordered" evidence="1">
    <location>
        <begin position="310"/>
        <end position="334"/>
    </location>
</feature>
<dbReference type="SMART" id="SM00100">
    <property type="entry name" value="cNMP"/>
    <property type="match status" value="1"/>
</dbReference>
<dbReference type="CDD" id="cd00038">
    <property type="entry name" value="CAP_ED"/>
    <property type="match status" value="1"/>
</dbReference>
<dbReference type="PANTHER" id="PTHR23011">
    <property type="entry name" value="CYCLIC NUCLEOTIDE-BINDING DOMAIN CONTAINING PROTEIN"/>
    <property type="match status" value="1"/>
</dbReference>
<reference evidence="4" key="1">
    <citation type="submission" date="2025-08" db="UniProtKB">
        <authorList>
            <consortium name="RefSeq"/>
        </authorList>
    </citation>
    <scope>IDENTIFICATION</scope>
    <source>
        <strain evidence="4">USDA-PBARC FA_bdor</strain>
        <tissue evidence="4">Whole organism</tissue>
    </source>
</reference>
<feature type="domain" description="Cyclic nucleotide-binding" evidence="2">
    <location>
        <begin position="107"/>
        <end position="215"/>
    </location>
</feature>
<dbReference type="InterPro" id="IPR018490">
    <property type="entry name" value="cNMP-bd_dom_sf"/>
</dbReference>
<accession>A0A9R1T1M3</accession>
<keyword evidence="3" id="KW-1185">Reference proteome</keyword>
<dbReference type="PROSITE" id="PS50042">
    <property type="entry name" value="CNMP_BINDING_3"/>
    <property type="match status" value="1"/>
</dbReference>
<dbReference type="GeneID" id="105265356"/>
<dbReference type="SUPFAM" id="SSF51206">
    <property type="entry name" value="cAMP-binding domain-like"/>
    <property type="match status" value="2"/>
</dbReference>
<evidence type="ECO:0000256" key="1">
    <source>
        <dbReference type="SAM" id="MobiDB-lite"/>
    </source>
</evidence>
<protein>
    <recommendedName>
        <fullName evidence="2">Cyclic nucleotide-binding domain-containing protein</fullName>
    </recommendedName>
</protein>
<dbReference type="InterPro" id="IPR014710">
    <property type="entry name" value="RmlC-like_jellyroll"/>
</dbReference>
<dbReference type="AlphaFoldDB" id="A0A9R1T1M3"/>
<dbReference type="KEGG" id="fas:105265356"/>
<dbReference type="Gene3D" id="2.60.120.10">
    <property type="entry name" value="Jelly Rolls"/>
    <property type="match status" value="2"/>
</dbReference>
<evidence type="ECO:0000313" key="3">
    <source>
        <dbReference type="Proteomes" id="UP000694866"/>
    </source>
</evidence>
<gene>
    <name evidence="4" type="primary">LOC105265356</name>
</gene>
<sequence length="519" mass="60947">MQRKSSLRESLSFVRPKKKKFVQATRLRGKHLFRSAVRRVLEYLDWFTSTLSDEEPKDEVSIALAQRKKGEKKYLTLEDRSYLLTRVDTRTREDRSYILDLIKTLRAFRKYPEDVRESVSAICGYLYFGENRLIVRQHDPAHYLYYIIKGEVLLTKIERDPVTDDEVETSGGTLGPGDLFGEIALLHSLPRSTTVTTKTPVDLFYITKSDFDKLLKKTLLKNWNVLQDALVTFNYFKTWDEVTVRECCILSKIKEFGPNEILLGDGKGMVNYVYFLLSGKCRLIEHMIIFEQKFCNHVNYELYCPEKYQGSRHGSQRQSHRFQGNEMGADEDELDEPEVPDYAGVMISKQPQGKMDMDRHSVVTTTLQDVINQWHEITDVAAALMRQPSTASQQAHPEGVRTIFMQVCEFQRGACFGLGEEMRNRRIVSMTPVRCLLVPRYWLFEHNRGNIWERVKLFMNMKYPSKDQLFNKFVTDRRWIKYKKNMMTHIIKRGRNIYNRTTIHDVPYSIRIDEDIETL</sequence>